<protein>
    <submittedName>
        <fullName evidence="2">Sperm associated antigen 7</fullName>
    </submittedName>
</protein>
<accession>A0A8C6XGU7</accession>
<dbReference type="OrthoDB" id="5979509at2759"/>
<dbReference type="AlphaFoldDB" id="A0A8C6XGU7"/>
<dbReference type="SUPFAM" id="SSF82708">
    <property type="entry name" value="R3H domain"/>
    <property type="match status" value="1"/>
</dbReference>
<dbReference type="Proteomes" id="UP000694559">
    <property type="component" value="Unplaced"/>
</dbReference>
<dbReference type="Ensembl" id="ENSNNAT00000014670.1">
    <property type="protein sequence ID" value="ENSNNAP00000013999.1"/>
    <property type="gene ID" value="ENSNNAG00000009435.1"/>
</dbReference>
<dbReference type="GeneTree" id="ENSGT00390000001520"/>
<evidence type="ECO:0000313" key="2">
    <source>
        <dbReference type="Ensembl" id="ENSNNAP00000013999.1"/>
    </source>
</evidence>
<reference evidence="2" key="1">
    <citation type="submission" date="2025-08" db="UniProtKB">
        <authorList>
            <consortium name="Ensembl"/>
        </authorList>
    </citation>
    <scope>IDENTIFICATION</scope>
</reference>
<keyword evidence="3" id="KW-1185">Reference proteome</keyword>
<dbReference type="Pfam" id="PF01424">
    <property type="entry name" value="R3H"/>
    <property type="match status" value="1"/>
</dbReference>
<dbReference type="InterPro" id="IPR036867">
    <property type="entry name" value="R3H_dom_sf"/>
</dbReference>
<sequence length="170" mass="19817">MEREVSVFLQESAEPRRRFRPMNKIERSILHDVAEVAGLAAFSFGDENARYVMLFKAKFTPCDELKAYRRGEEWDPRQAEEQRRMKEAAQWQAEEEALHRQAKVTPLSNYKDKYSHLIGWVAAKDATQAMEANKAYSLPVANKRDTRSIEEAINEIRAKKRLRQSEEAKT</sequence>
<dbReference type="OMA" id="QQKVEFH"/>
<reference evidence="2" key="2">
    <citation type="submission" date="2025-09" db="UniProtKB">
        <authorList>
            <consortium name="Ensembl"/>
        </authorList>
    </citation>
    <scope>IDENTIFICATION</scope>
</reference>
<feature type="domain" description="R3H" evidence="1">
    <location>
        <begin position="1"/>
        <end position="58"/>
    </location>
</feature>
<evidence type="ECO:0000259" key="1">
    <source>
        <dbReference type="PROSITE" id="PS51061"/>
    </source>
</evidence>
<name>A0A8C6XGU7_NAJNA</name>
<dbReference type="Gene3D" id="3.30.1370.50">
    <property type="entry name" value="R3H-like domain"/>
    <property type="match status" value="1"/>
</dbReference>
<proteinExistence type="predicted"/>
<organism evidence="2 3">
    <name type="scientific">Naja naja</name>
    <name type="common">Indian cobra</name>
    <dbReference type="NCBI Taxonomy" id="35670"/>
    <lineage>
        <taxon>Eukaryota</taxon>
        <taxon>Metazoa</taxon>
        <taxon>Chordata</taxon>
        <taxon>Craniata</taxon>
        <taxon>Vertebrata</taxon>
        <taxon>Euteleostomi</taxon>
        <taxon>Lepidosauria</taxon>
        <taxon>Squamata</taxon>
        <taxon>Bifurcata</taxon>
        <taxon>Unidentata</taxon>
        <taxon>Episquamata</taxon>
        <taxon>Toxicofera</taxon>
        <taxon>Serpentes</taxon>
        <taxon>Colubroidea</taxon>
        <taxon>Elapidae</taxon>
        <taxon>Elapinae</taxon>
        <taxon>Naja</taxon>
    </lineage>
</organism>
<dbReference type="PANTHER" id="PTHR13498">
    <property type="entry name" value="SPERM ASSOCIATED ANTIGEN 7"/>
    <property type="match status" value="1"/>
</dbReference>
<dbReference type="PROSITE" id="PS51061">
    <property type="entry name" value="R3H"/>
    <property type="match status" value="1"/>
</dbReference>
<dbReference type="PANTHER" id="PTHR13498:SF3">
    <property type="entry name" value="SPERM-ASSOCIATED ANTIGEN 7"/>
    <property type="match status" value="1"/>
</dbReference>
<evidence type="ECO:0000313" key="3">
    <source>
        <dbReference type="Proteomes" id="UP000694559"/>
    </source>
</evidence>
<dbReference type="GO" id="GO:0003676">
    <property type="term" value="F:nucleic acid binding"/>
    <property type="evidence" value="ECO:0007669"/>
    <property type="project" value="UniProtKB-UniRule"/>
</dbReference>
<dbReference type="InterPro" id="IPR017330">
    <property type="entry name" value="SPAG7"/>
</dbReference>
<dbReference type="InterPro" id="IPR001374">
    <property type="entry name" value="R3H_dom"/>
</dbReference>
<gene>
    <name evidence="2" type="primary">SPAG7</name>
</gene>